<dbReference type="InterPro" id="IPR051159">
    <property type="entry name" value="Hexapeptide_acetyltransf"/>
</dbReference>
<evidence type="ECO:0000313" key="5">
    <source>
        <dbReference type="Proteomes" id="UP001321186"/>
    </source>
</evidence>
<protein>
    <submittedName>
        <fullName evidence="4">Colanic acid biosynthesis acetyltransferase WcaF</fullName>
    </submittedName>
</protein>
<dbReference type="RefSeq" id="WP_269009340.1">
    <property type="nucleotide sequence ID" value="NZ_JAANOH010000001.1"/>
</dbReference>
<dbReference type="NCBIfam" id="NF007797">
    <property type="entry name" value="PRK10502.1"/>
    <property type="match status" value="1"/>
</dbReference>
<dbReference type="Proteomes" id="UP001321186">
    <property type="component" value="Unassembled WGS sequence"/>
</dbReference>
<feature type="transmembrane region" description="Helical" evidence="3">
    <location>
        <begin position="20"/>
        <end position="39"/>
    </location>
</feature>
<proteinExistence type="inferred from homology"/>
<dbReference type="PANTHER" id="PTHR23416">
    <property type="entry name" value="SIALIC ACID SYNTHASE-RELATED"/>
    <property type="match status" value="1"/>
</dbReference>
<keyword evidence="3" id="KW-0472">Membrane</keyword>
<comment type="caution">
    <text evidence="4">The sequence shown here is derived from an EMBL/GenBank/DDBJ whole genome shotgun (WGS) entry which is preliminary data.</text>
</comment>
<dbReference type="PANTHER" id="PTHR23416:SF23">
    <property type="entry name" value="ACETYLTRANSFERASE C18B11.09C-RELATED"/>
    <property type="match status" value="1"/>
</dbReference>
<dbReference type="EMBL" id="JAANOH010000001">
    <property type="protein sequence ID" value="MCZ2474200.1"/>
    <property type="molecule type" value="Genomic_DNA"/>
</dbReference>
<evidence type="ECO:0000256" key="1">
    <source>
        <dbReference type="ARBA" id="ARBA00007274"/>
    </source>
</evidence>
<dbReference type="InterPro" id="IPR011004">
    <property type="entry name" value="Trimer_LpxA-like_sf"/>
</dbReference>
<gene>
    <name evidence="4" type="primary">wcaF</name>
    <name evidence="4" type="ORF">G9H61_02005</name>
</gene>
<sequence length="182" mass="20326">MKTDLSTFTGEGSPGFIAKVKYFIWLLFSNMFFLTNIPYPNILKVSILRYFGAKIGHHVVIKPWVKIKFPWKLKLGNYVWLGEEAWIDNISEIIIGNHVCISQGALLLTGNHDYKKSSFDLMTRGITLEDGVWVGAKSTVSGGVILKSHSVLTVGSFTSKDLAPFTINQGNPAQVVKHREIN</sequence>
<dbReference type="Gene3D" id="2.160.10.10">
    <property type="entry name" value="Hexapeptide repeat proteins"/>
    <property type="match status" value="1"/>
</dbReference>
<keyword evidence="3" id="KW-0812">Transmembrane</keyword>
<evidence type="ECO:0000256" key="2">
    <source>
        <dbReference type="ARBA" id="ARBA00022679"/>
    </source>
</evidence>
<evidence type="ECO:0000256" key="3">
    <source>
        <dbReference type="SAM" id="Phobius"/>
    </source>
</evidence>
<reference evidence="4 5" key="1">
    <citation type="submission" date="2020-03" db="EMBL/GenBank/DDBJ databases">
        <authorList>
            <person name="Pitt A."/>
            <person name="Hahn M.W."/>
        </authorList>
    </citation>
    <scope>NUCLEOTIDE SEQUENCE [LARGE SCALE GENOMIC DNA]</scope>
    <source>
        <strain evidence="4 5">5A-MARBSE</strain>
    </source>
</reference>
<dbReference type="SUPFAM" id="SSF51161">
    <property type="entry name" value="Trimeric LpxA-like enzymes"/>
    <property type="match status" value="1"/>
</dbReference>
<name>A0ABT4JD39_9BACT</name>
<organism evidence="4 5">
    <name type="scientific">Aquirufa ecclesiirivi</name>
    <dbReference type="NCBI Taxonomy" id="2715124"/>
    <lineage>
        <taxon>Bacteria</taxon>
        <taxon>Pseudomonadati</taxon>
        <taxon>Bacteroidota</taxon>
        <taxon>Cytophagia</taxon>
        <taxon>Cytophagales</taxon>
        <taxon>Flectobacillaceae</taxon>
        <taxon>Aquirufa</taxon>
    </lineage>
</organism>
<accession>A0ABT4JD39</accession>
<keyword evidence="3" id="KW-1133">Transmembrane helix</keyword>
<comment type="similarity">
    <text evidence="1">Belongs to the transferase hexapeptide repeat family.</text>
</comment>
<evidence type="ECO:0000313" key="4">
    <source>
        <dbReference type="EMBL" id="MCZ2474200.1"/>
    </source>
</evidence>
<dbReference type="CDD" id="cd05825">
    <property type="entry name" value="LbH_wcaF_like"/>
    <property type="match status" value="1"/>
</dbReference>
<keyword evidence="5" id="KW-1185">Reference proteome</keyword>
<keyword evidence="2" id="KW-0808">Transferase</keyword>